<reference evidence="2" key="1">
    <citation type="journal article" date="2012" name="Genetics">
        <title>Unusual and typical features of a novel restorer-of-fertility gene of sugar beet (Beta vulgaris L.).</title>
        <authorList>
            <person name="Matsuhira H."/>
            <person name="Kagami H."/>
            <person name="Kurata M."/>
            <person name="Kitazaki K."/>
            <person name="Matsunaga M."/>
            <person name="Hamaguchi Y."/>
            <person name="Hagihara E."/>
            <person name="Ueda M."/>
            <person name="Harada M."/>
            <person name="Muramatsu A."/>
            <person name="Yui-Kurino R."/>
            <person name="Taguchi K."/>
            <person name="Tamagake H."/>
            <person name="Mikami T."/>
            <person name="Kubo T."/>
        </authorList>
    </citation>
    <scope>NUCLEOTIDE SEQUENCE</scope>
</reference>
<sequence>MPKEFNGKFSDKRKNNIRNDDVEMMRKRNEELERELKESLIREEKMKVQLERVLERVRVAEEAEERLCLELGELEVEAVENAPFSLKYNAFYNT</sequence>
<organism evidence="2">
    <name type="scientific">Beta vulgaris</name>
    <name type="common">Sugar beet</name>
    <dbReference type="NCBI Taxonomy" id="161934"/>
    <lineage>
        <taxon>Eukaryota</taxon>
        <taxon>Viridiplantae</taxon>
        <taxon>Streptophyta</taxon>
        <taxon>Embryophyta</taxon>
        <taxon>Tracheophyta</taxon>
        <taxon>Spermatophyta</taxon>
        <taxon>Magnoliopsida</taxon>
        <taxon>eudicotyledons</taxon>
        <taxon>Gunneridae</taxon>
        <taxon>Pentapetalae</taxon>
        <taxon>Caryophyllales</taxon>
        <taxon>Chenopodiaceae</taxon>
        <taxon>Betoideae</taxon>
        <taxon>Beta</taxon>
    </lineage>
</organism>
<dbReference type="AlphaFoldDB" id="K4Q1X1"/>
<dbReference type="GO" id="GO:0098869">
    <property type="term" value="P:cellular oxidant detoxification"/>
    <property type="evidence" value="ECO:0007669"/>
    <property type="project" value="InterPro"/>
</dbReference>
<accession>K4Q1X1</accession>
<name>K4Q1X1_BETVU</name>
<dbReference type="EMBL" id="AB646135">
    <property type="protein sequence ID" value="BAM64850.1"/>
    <property type="molecule type" value="Genomic_DNA"/>
</dbReference>
<dbReference type="PANTHER" id="PTHR34283">
    <property type="entry name" value="PROTEIN RESPONSE TO LOW SULFUR 1"/>
    <property type="match status" value="1"/>
</dbReference>
<evidence type="ECO:0000256" key="1">
    <source>
        <dbReference type="SAM" id="MobiDB-lite"/>
    </source>
</evidence>
<proteinExistence type="predicted"/>
<dbReference type="InterPro" id="IPR039282">
    <property type="entry name" value="LSU"/>
</dbReference>
<protein>
    <submittedName>
        <fullName evidence="2">Uncharacterized protein</fullName>
    </submittedName>
</protein>
<feature type="region of interest" description="Disordered" evidence="1">
    <location>
        <begin position="1"/>
        <end position="22"/>
    </location>
</feature>
<evidence type="ECO:0000313" key="2">
    <source>
        <dbReference type="EMBL" id="BAM64850.1"/>
    </source>
</evidence>
<dbReference type="PANTHER" id="PTHR34283:SF1">
    <property type="entry name" value="PROTEIN RESPONSE TO LOW SULFUR 1"/>
    <property type="match status" value="1"/>
</dbReference>